<sequence>MVRPICSVLAFPVNKFRLEYASGCYFAKTCNPLGDDHVGFLPQVMFLSPTECSPDGQSVRFFIEFPSSSSYDGFQINPFNPNTKFVGEGTWDWKKNRLRVVACRFTKKNTSLSNSQVDGFSIEMSFYTSVGNSREEFALGYWNPISVGDRIFQGSSESSMPVSKSSLASSGLYANISYKISLILRYDVRRIAPFNIYLSGSMQVEISAEGIYDAETGSLCMVGCRYVGLNNQNLENDTLDREICVNLQFSSLNAKKDGVDIT</sequence>
<keyword evidence="3" id="KW-1185">Reference proteome</keyword>
<dbReference type="OrthoDB" id="1751867at2759"/>
<protein>
    <recommendedName>
        <fullName evidence="1">DUF2921 domain-containing protein</fullName>
    </recommendedName>
</protein>
<evidence type="ECO:0000259" key="1">
    <source>
        <dbReference type="Pfam" id="PF25333"/>
    </source>
</evidence>
<accession>A0A5C7ID54</accession>
<dbReference type="EMBL" id="VAHF01000003">
    <property type="protein sequence ID" value="TXG66968.1"/>
    <property type="molecule type" value="Genomic_DNA"/>
</dbReference>
<evidence type="ECO:0000313" key="3">
    <source>
        <dbReference type="Proteomes" id="UP000323000"/>
    </source>
</evidence>
<comment type="caution">
    <text evidence="2">The sequence shown here is derived from an EMBL/GenBank/DDBJ whole genome shotgun (WGS) entry which is preliminary data.</text>
</comment>
<dbReference type="InterPro" id="IPR057425">
    <property type="entry name" value="DUF2921_N"/>
</dbReference>
<dbReference type="PANTHER" id="PTHR33389">
    <property type="entry name" value="FAMILY PROTEIN, PUTATIVE (DUF2921)-RELATED"/>
    <property type="match status" value="1"/>
</dbReference>
<proteinExistence type="predicted"/>
<dbReference type="Proteomes" id="UP000323000">
    <property type="component" value="Chromosome 3"/>
</dbReference>
<reference evidence="3" key="1">
    <citation type="journal article" date="2019" name="Gigascience">
        <title>De novo genome assembly of the endangered Acer yangbiense, a plant species with extremely small populations endemic to Yunnan Province, China.</title>
        <authorList>
            <person name="Yang J."/>
            <person name="Wariss H.M."/>
            <person name="Tao L."/>
            <person name="Zhang R."/>
            <person name="Yun Q."/>
            <person name="Hollingsworth P."/>
            <person name="Dao Z."/>
            <person name="Luo G."/>
            <person name="Guo H."/>
            <person name="Ma Y."/>
            <person name="Sun W."/>
        </authorList>
    </citation>
    <scope>NUCLEOTIDE SEQUENCE [LARGE SCALE GENOMIC DNA]</scope>
    <source>
        <strain evidence="3">cv. Malutang</strain>
    </source>
</reference>
<dbReference type="Pfam" id="PF25333">
    <property type="entry name" value="DUF2921_N"/>
    <property type="match status" value="2"/>
</dbReference>
<evidence type="ECO:0000313" key="2">
    <source>
        <dbReference type="EMBL" id="TXG66968.1"/>
    </source>
</evidence>
<dbReference type="PANTHER" id="PTHR33389:SF22">
    <property type="entry name" value="FAMILY PROTEIN, PUTATIVE (DUF2921)-RELATED"/>
    <property type="match status" value="1"/>
</dbReference>
<organism evidence="2 3">
    <name type="scientific">Acer yangbiense</name>
    <dbReference type="NCBI Taxonomy" id="1000413"/>
    <lineage>
        <taxon>Eukaryota</taxon>
        <taxon>Viridiplantae</taxon>
        <taxon>Streptophyta</taxon>
        <taxon>Embryophyta</taxon>
        <taxon>Tracheophyta</taxon>
        <taxon>Spermatophyta</taxon>
        <taxon>Magnoliopsida</taxon>
        <taxon>eudicotyledons</taxon>
        <taxon>Gunneridae</taxon>
        <taxon>Pentapetalae</taxon>
        <taxon>rosids</taxon>
        <taxon>malvids</taxon>
        <taxon>Sapindales</taxon>
        <taxon>Sapindaceae</taxon>
        <taxon>Hippocastanoideae</taxon>
        <taxon>Acereae</taxon>
        <taxon>Acer</taxon>
    </lineage>
</organism>
<dbReference type="AlphaFoldDB" id="A0A5C7ID54"/>
<gene>
    <name evidence="2" type="ORF">EZV62_008243</name>
</gene>
<feature type="domain" description="DUF2921" evidence="1">
    <location>
        <begin position="15"/>
        <end position="130"/>
    </location>
</feature>
<feature type="domain" description="DUF2921" evidence="1">
    <location>
        <begin position="148"/>
        <end position="257"/>
    </location>
</feature>
<name>A0A5C7ID54_9ROSI</name>